<dbReference type="EMBL" id="QKZV01000007">
    <property type="protein sequence ID" value="PZX61479.1"/>
    <property type="molecule type" value="Genomic_DNA"/>
</dbReference>
<dbReference type="Pfam" id="PF00117">
    <property type="entry name" value="GATase"/>
    <property type="match status" value="1"/>
</dbReference>
<proteinExistence type="predicted"/>
<dbReference type="InterPro" id="IPR029062">
    <property type="entry name" value="Class_I_gatase-like"/>
</dbReference>
<dbReference type="CDD" id="cd01741">
    <property type="entry name" value="GATase1_1"/>
    <property type="match status" value="1"/>
</dbReference>
<dbReference type="AlphaFoldDB" id="A0A2W7S3D8"/>
<dbReference type="PANTHER" id="PTHR42695">
    <property type="entry name" value="GLUTAMINE AMIDOTRANSFERASE YLR126C-RELATED"/>
    <property type="match status" value="1"/>
</dbReference>
<evidence type="ECO:0000313" key="2">
    <source>
        <dbReference type="EMBL" id="PZX61479.1"/>
    </source>
</evidence>
<dbReference type="OrthoDB" id="9807137at2"/>
<dbReference type="FunFam" id="3.40.50.880:FF:000033">
    <property type="entry name" value="Glutamine amidotransferase class-I"/>
    <property type="match status" value="1"/>
</dbReference>
<evidence type="ECO:0000259" key="1">
    <source>
        <dbReference type="Pfam" id="PF00117"/>
    </source>
</evidence>
<accession>A0A2W7S3D8</accession>
<dbReference type="PANTHER" id="PTHR42695:SF5">
    <property type="entry name" value="GLUTAMINE AMIDOTRANSFERASE YLR126C-RELATED"/>
    <property type="match status" value="1"/>
</dbReference>
<organism evidence="2 3">
    <name type="scientific">Hydrotalea sandarakina</name>
    <dbReference type="NCBI Taxonomy" id="1004304"/>
    <lineage>
        <taxon>Bacteria</taxon>
        <taxon>Pseudomonadati</taxon>
        <taxon>Bacteroidota</taxon>
        <taxon>Chitinophagia</taxon>
        <taxon>Chitinophagales</taxon>
        <taxon>Chitinophagaceae</taxon>
        <taxon>Hydrotalea</taxon>
    </lineage>
</organism>
<dbReference type="InterPro" id="IPR044992">
    <property type="entry name" value="ChyE-like"/>
</dbReference>
<dbReference type="SUPFAM" id="SSF52317">
    <property type="entry name" value="Class I glutamine amidotransferase-like"/>
    <property type="match status" value="1"/>
</dbReference>
<reference evidence="2 3" key="1">
    <citation type="submission" date="2018-06" db="EMBL/GenBank/DDBJ databases">
        <title>Genomic Encyclopedia of Archaeal and Bacterial Type Strains, Phase II (KMG-II): from individual species to whole genera.</title>
        <authorList>
            <person name="Goeker M."/>
        </authorList>
    </citation>
    <scope>NUCLEOTIDE SEQUENCE [LARGE SCALE GENOMIC DNA]</scope>
    <source>
        <strain evidence="2 3">DSM 23241</strain>
    </source>
</reference>
<dbReference type="Proteomes" id="UP000249720">
    <property type="component" value="Unassembled WGS sequence"/>
</dbReference>
<feature type="domain" description="Glutamine amidotransferase" evidence="1">
    <location>
        <begin position="26"/>
        <end position="178"/>
    </location>
</feature>
<dbReference type="InterPro" id="IPR017926">
    <property type="entry name" value="GATASE"/>
</dbReference>
<keyword evidence="3" id="KW-1185">Reference proteome</keyword>
<name>A0A2W7S3D8_9BACT</name>
<sequence>MMRVHFIQHVPFENPGTLLQWVKKKEYQIHVTRVFNDEPFPAANSYDLLIIMGGPMGVHQEKKFKWMTAEKNCIEEAIREKKWVLGICLGAQLIASVLGAGVFAHVEQEIGWWPIYASTNHPLSNLLPPNFHAFHWHGDTFDLPHMAQQLFYSNACSQQGFIYNNHVLALQFHPEIEMHLLLQMLQHGKHELTNTGYVQSEHLIIKQTEKFLPTQFPFLQELMDRFLISAEQ</sequence>
<dbReference type="RefSeq" id="WP_111296419.1">
    <property type="nucleotide sequence ID" value="NZ_QKZV01000007.1"/>
</dbReference>
<dbReference type="PROSITE" id="PS51273">
    <property type="entry name" value="GATASE_TYPE_1"/>
    <property type="match status" value="1"/>
</dbReference>
<gene>
    <name evidence="2" type="ORF">LX80_02209</name>
</gene>
<comment type="caution">
    <text evidence="2">The sequence shown here is derived from an EMBL/GenBank/DDBJ whole genome shotgun (WGS) entry which is preliminary data.</text>
</comment>
<dbReference type="Gene3D" id="3.40.50.880">
    <property type="match status" value="1"/>
</dbReference>
<evidence type="ECO:0000313" key="3">
    <source>
        <dbReference type="Proteomes" id="UP000249720"/>
    </source>
</evidence>
<protein>
    <submittedName>
        <fullName evidence="2">GMP synthase (Glutamine-hydrolysing)</fullName>
    </submittedName>
</protein>
<dbReference type="GO" id="GO:0005829">
    <property type="term" value="C:cytosol"/>
    <property type="evidence" value="ECO:0007669"/>
    <property type="project" value="TreeGrafter"/>
</dbReference>